<keyword evidence="7 8" id="KW-0408">Iron</keyword>
<dbReference type="PRINTS" id="PR00604">
    <property type="entry name" value="CYTCHRMECIAB"/>
</dbReference>
<keyword evidence="10" id="KW-0679">Respiratory chain</keyword>
<evidence type="ECO:0000256" key="10">
    <source>
        <dbReference type="RuleBase" id="RU004427"/>
    </source>
</evidence>
<evidence type="ECO:0000256" key="2">
    <source>
        <dbReference type="ARBA" id="ARBA00006488"/>
    </source>
</evidence>
<keyword evidence="4 8" id="KW-0349">Heme</keyword>
<dbReference type="PROSITE" id="PS51007">
    <property type="entry name" value="CYTC"/>
    <property type="match status" value="1"/>
</dbReference>
<protein>
    <submittedName>
        <fullName evidence="13">Cytochrome c domain-containing protein</fullName>
    </submittedName>
</protein>
<dbReference type="GO" id="GO:0009055">
    <property type="term" value="F:electron transfer activity"/>
    <property type="evidence" value="ECO:0007669"/>
    <property type="project" value="InterPro"/>
</dbReference>
<dbReference type="AlphaFoldDB" id="A0A914ZHY6"/>
<keyword evidence="10" id="KW-0496">Mitochondrion</keyword>
<dbReference type="GO" id="GO:0046872">
    <property type="term" value="F:metal ion binding"/>
    <property type="evidence" value="ECO:0007669"/>
    <property type="project" value="UniProtKB-KW"/>
</dbReference>
<comment type="subcellular location">
    <subcellularLocation>
        <location evidence="1">Mitochondrion intermembrane space</location>
    </subcellularLocation>
</comment>
<keyword evidence="5 8" id="KW-0479">Metal-binding</keyword>
<dbReference type="Gene3D" id="1.10.760.10">
    <property type="entry name" value="Cytochrome c-like domain"/>
    <property type="match status" value="1"/>
</dbReference>
<evidence type="ECO:0000259" key="11">
    <source>
        <dbReference type="PROSITE" id="PS51007"/>
    </source>
</evidence>
<evidence type="ECO:0000313" key="12">
    <source>
        <dbReference type="Proteomes" id="UP000887569"/>
    </source>
</evidence>
<dbReference type="GO" id="GO:0005758">
    <property type="term" value="C:mitochondrial intermembrane space"/>
    <property type="evidence" value="ECO:0007669"/>
    <property type="project" value="UniProtKB-SubCell"/>
</dbReference>
<dbReference type="SUPFAM" id="SSF46626">
    <property type="entry name" value="Cytochrome c"/>
    <property type="match status" value="1"/>
</dbReference>
<dbReference type="InterPro" id="IPR036909">
    <property type="entry name" value="Cyt_c-like_dom_sf"/>
</dbReference>
<evidence type="ECO:0000256" key="3">
    <source>
        <dbReference type="ARBA" id="ARBA00022448"/>
    </source>
</evidence>
<keyword evidence="12" id="KW-1185">Reference proteome</keyword>
<evidence type="ECO:0000256" key="6">
    <source>
        <dbReference type="ARBA" id="ARBA00022982"/>
    </source>
</evidence>
<evidence type="ECO:0000256" key="5">
    <source>
        <dbReference type="ARBA" id="ARBA00022723"/>
    </source>
</evidence>
<dbReference type="GO" id="GO:0020037">
    <property type="term" value="F:heme binding"/>
    <property type="evidence" value="ECO:0007669"/>
    <property type="project" value="InterPro"/>
</dbReference>
<sequence>MTEIPEGDYERGKQIFKTRCLMCHVVDSDKAKSGPSLKGIFGRKAGTVKGYDYSNANKNANIVWTKETMFDYLANPKKYMPGSKMIFAGLKKVEDRADLIRYMEVESSK</sequence>
<dbReference type="WBParaSite" id="PgB04_g087_t01">
    <property type="protein sequence ID" value="PgB04_g087_t01"/>
    <property type="gene ID" value="PgB04_g087"/>
</dbReference>
<evidence type="ECO:0000256" key="4">
    <source>
        <dbReference type="ARBA" id="ARBA00022617"/>
    </source>
</evidence>
<reference evidence="13" key="1">
    <citation type="submission" date="2022-11" db="UniProtKB">
        <authorList>
            <consortium name="WormBaseParasite"/>
        </authorList>
    </citation>
    <scope>IDENTIFICATION</scope>
</reference>
<comment type="function">
    <text evidence="10">Electron carrier protein. The oxidized form of the cytochrome c heme group can accept an electron from the heme group of the cytochrome c1 subunit of cytochrome reductase. Cytochrome c then transfers this electron to the cytochrome oxidase complex, the final protein carrier in the mitochondrial electron-transport chain.</text>
</comment>
<evidence type="ECO:0000256" key="1">
    <source>
        <dbReference type="ARBA" id="ARBA00004569"/>
    </source>
</evidence>
<evidence type="ECO:0000256" key="9">
    <source>
        <dbReference type="RuleBase" id="RU004426"/>
    </source>
</evidence>
<dbReference type="InterPro" id="IPR009056">
    <property type="entry name" value="Cyt_c-like_dom"/>
</dbReference>
<evidence type="ECO:0000256" key="8">
    <source>
        <dbReference type="PROSITE-ProRule" id="PRU00433"/>
    </source>
</evidence>
<accession>A0A914ZHY6</accession>
<dbReference type="Pfam" id="PF00034">
    <property type="entry name" value="Cytochrom_C"/>
    <property type="match status" value="1"/>
</dbReference>
<proteinExistence type="inferred from homology"/>
<evidence type="ECO:0000313" key="13">
    <source>
        <dbReference type="WBParaSite" id="PgB04_g087_t01"/>
    </source>
</evidence>
<dbReference type="InterPro" id="IPR002327">
    <property type="entry name" value="Cyt_c_1A/1B"/>
</dbReference>
<keyword evidence="3 10" id="KW-0813">Transport</keyword>
<comment type="similarity">
    <text evidence="2 9">Belongs to the cytochrome c family.</text>
</comment>
<dbReference type="PANTHER" id="PTHR11961">
    <property type="entry name" value="CYTOCHROME C"/>
    <property type="match status" value="1"/>
</dbReference>
<name>A0A914ZHY6_PARUN</name>
<organism evidence="12 13">
    <name type="scientific">Parascaris univalens</name>
    <name type="common">Nematode worm</name>
    <dbReference type="NCBI Taxonomy" id="6257"/>
    <lineage>
        <taxon>Eukaryota</taxon>
        <taxon>Metazoa</taxon>
        <taxon>Ecdysozoa</taxon>
        <taxon>Nematoda</taxon>
        <taxon>Chromadorea</taxon>
        <taxon>Rhabditida</taxon>
        <taxon>Spirurina</taxon>
        <taxon>Ascaridomorpha</taxon>
        <taxon>Ascaridoidea</taxon>
        <taxon>Ascarididae</taxon>
        <taxon>Parascaris</taxon>
    </lineage>
</organism>
<keyword evidence="6 10" id="KW-0249">Electron transport</keyword>
<comment type="PTM">
    <text evidence="10">Binds 1 heme group per subunit.</text>
</comment>
<evidence type="ECO:0000256" key="7">
    <source>
        <dbReference type="ARBA" id="ARBA00023004"/>
    </source>
</evidence>
<feature type="domain" description="Cytochrome c" evidence="11">
    <location>
        <begin position="7"/>
        <end position="107"/>
    </location>
</feature>
<dbReference type="FunFam" id="1.10.760.10:FF:000001">
    <property type="entry name" value="Cytochrome c iso-1"/>
    <property type="match status" value="1"/>
</dbReference>
<dbReference type="Proteomes" id="UP000887569">
    <property type="component" value="Unplaced"/>
</dbReference>